<dbReference type="InterPro" id="IPR032466">
    <property type="entry name" value="Metal_Hydrolase"/>
</dbReference>
<dbReference type="SUPFAM" id="SSF51556">
    <property type="entry name" value="Metallo-dependent hydrolases"/>
    <property type="match status" value="1"/>
</dbReference>
<dbReference type="KEGG" id="ssm:Spirs_2723"/>
<accession>E1R8S2</accession>
<dbReference type="SUPFAM" id="SSF51338">
    <property type="entry name" value="Composite domain of metallo-dependent hydrolases"/>
    <property type="match status" value="1"/>
</dbReference>
<dbReference type="eggNOG" id="COG1574">
    <property type="taxonomic scope" value="Bacteria"/>
</dbReference>
<dbReference type="PANTHER" id="PTHR22642">
    <property type="entry name" value="IMIDAZOLONEPROPIONASE"/>
    <property type="match status" value="1"/>
</dbReference>
<dbReference type="AlphaFoldDB" id="E1R8S2"/>
<organism evidence="2 3">
    <name type="scientific">Sediminispirochaeta smaragdinae (strain DSM 11293 / JCM 15392 / SEBR 4228)</name>
    <name type="common">Spirochaeta smaragdinae</name>
    <dbReference type="NCBI Taxonomy" id="573413"/>
    <lineage>
        <taxon>Bacteria</taxon>
        <taxon>Pseudomonadati</taxon>
        <taxon>Spirochaetota</taxon>
        <taxon>Spirochaetia</taxon>
        <taxon>Spirochaetales</taxon>
        <taxon>Spirochaetaceae</taxon>
        <taxon>Sediminispirochaeta</taxon>
    </lineage>
</organism>
<dbReference type="Gene3D" id="2.30.40.10">
    <property type="entry name" value="Urease, subunit C, domain 1"/>
    <property type="match status" value="1"/>
</dbReference>
<sequence>MNIAIYNARIYVDRGVFADTLLIEDGKISLVGSLEDLRDAIPSDAKKIDAQGNTVIPGFNDSHMHLYDLGSKMKMIKVSGATSIDEIIARGQEFIEKNRPAPGTVLRGVGWNQDYFTDKKRVLTKFDIDKISKKHAIILDRVCGHLVSCNSLALKMAGINRNTHQPEGGSIGFDHDGEPNGVFGENAIQCIKKIIPHVSYADMRESVKMAMDYARTKGVTSIQSRDVLNDNYQLMLKVFNDLYTSGELSTRVCMQCSIDHEGPFKDCIQQGYVTNYGNSYLKFGPMKIFADGSLGSRTAFMRSPYFDDPQTKGLQVMPQEEMDAIVAKASKHKMQVITHAIGDAAIEEVLNSYEKVIKNGNNPLRHGVVHCQITDIGLLKRFRDLNVLAFVQPIFLHYDMHIVENRVGKKLASTSYAFNTMDRLGVHVSYGTDCPVEDLDPFANLHCAVSRQDLSNYPDNGFYSDEKVDIYRAVDNYTVASAYASFEENEKGRIKPGEYADIVMLDKNIFSVPSNEIKTTQVLMTILGGNIVYER</sequence>
<feature type="domain" description="Amidohydrolase 3" evidence="1">
    <location>
        <begin position="48"/>
        <end position="533"/>
    </location>
</feature>
<dbReference type="RefSeq" id="WP_013255290.1">
    <property type="nucleotide sequence ID" value="NC_014364.1"/>
</dbReference>
<dbReference type="EMBL" id="CP002116">
    <property type="protein sequence ID" value="ADK81829.1"/>
    <property type="molecule type" value="Genomic_DNA"/>
</dbReference>
<dbReference type="InterPro" id="IPR013108">
    <property type="entry name" value="Amidohydro_3"/>
</dbReference>
<dbReference type="HOGENOM" id="CLU_009942_3_1_12"/>
<dbReference type="GO" id="GO:0016810">
    <property type="term" value="F:hydrolase activity, acting on carbon-nitrogen (but not peptide) bonds"/>
    <property type="evidence" value="ECO:0007669"/>
    <property type="project" value="InterPro"/>
</dbReference>
<dbReference type="CDD" id="cd01300">
    <property type="entry name" value="YtcJ_like"/>
    <property type="match status" value="1"/>
</dbReference>
<evidence type="ECO:0000313" key="2">
    <source>
        <dbReference type="EMBL" id="ADK81829.1"/>
    </source>
</evidence>
<reference evidence="2 3" key="1">
    <citation type="journal article" date="2010" name="Stand. Genomic Sci.">
        <title>Complete genome sequence of Spirochaeta smaragdinae type strain (SEBR 4228).</title>
        <authorList>
            <person name="Mavromatis K."/>
            <person name="Yasawong M."/>
            <person name="Chertkov O."/>
            <person name="Lapidus A."/>
            <person name="Lucas S."/>
            <person name="Nolan M."/>
            <person name="Del Rio T.G."/>
            <person name="Tice H."/>
            <person name="Cheng J.F."/>
            <person name="Pitluck S."/>
            <person name="Liolios K."/>
            <person name="Ivanova N."/>
            <person name="Tapia R."/>
            <person name="Han C."/>
            <person name="Bruce D."/>
            <person name="Goodwin L."/>
            <person name="Pati A."/>
            <person name="Chen A."/>
            <person name="Palaniappan K."/>
            <person name="Land M."/>
            <person name="Hauser L."/>
            <person name="Chang Y.J."/>
            <person name="Jeffries C.D."/>
            <person name="Detter J.C."/>
            <person name="Rohde M."/>
            <person name="Brambilla E."/>
            <person name="Spring S."/>
            <person name="Goker M."/>
            <person name="Sikorski J."/>
            <person name="Woyke T."/>
            <person name="Bristow J."/>
            <person name="Eisen J.A."/>
            <person name="Markowitz V."/>
            <person name="Hugenholtz P."/>
            <person name="Klenk H.P."/>
            <person name="Kyrpides N.C."/>
        </authorList>
    </citation>
    <scope>NUCLEOTIDE SEQUENCE [LARGE SCALE GENOMIC DNA]</scope>
    <source>
        <strain evidence="3">DSM 11293 / JCM 15392 / SEBR 4228</strain>
    </source>
</reference>
<keyword evidence="3" id="KW-1185">Reference proteome</keyword>
<dbReference type="Gene3D" id="3.20.20.140">
    <property type="entry name" value="Metal-dependent hydrolases"/>
    <property type="match status" value="1"/>
</dbReference>
<dbReference type="Gene3D" id="3.10.310.70">
    <property type="match status" value="1"/>
</dbReference>
<dbReference type="InterPro" id="IPR011059">
    <property type="entry name" value="Metal-dep_hydrolase_composite"/>
</dbReference>
<dbReference type="Proteomes" id="UP000002318">
    <property type="component" value="Chromosome"/>
</dbReference>
<dbReference type="OrthoDB" id="9767366at2"/>
<dbReference type="InterPro" id="IPR033932">
    <property type="entry name" value="YtcJ-like"/>
</dbReference>
<dbReference type="Pfam" id="PF07969">
    <property type="entry name" value="Amidohydro_3"/>
    <property type="match status" value="1"/>
</dbReference>
<dbReference type="PANTHER" id="PTHR22642:SF2">
    <property type="entry name" value="PROTEIN LONG AFTER FAR-RED 3"/>
    <property type="match status" value="1"/>
</dbReference>
<protein>
    <submittedName>
        <fullName evidence="2">Amidohydrolase 3</fullName>
    </submittedName>
</protein>
<name>E1R8S2_SEDSS</name>
<gene>
    <name evidence="2" type="ordered locus">Spirs_2723</name>
</gene>
<dbReference type="STRING" id="573413.Spirs_2723"/>
<proteinExistence type="predicted"/>
<evidence type="ECO:0000259" key="1">
    <source>
        <dbReference type="Pfam" id="PF07969"/>
    </source>
</evidence>
<evidence type="ECO:0000313" key="3">
    <source>
        <dbReference type="Proteomes" id="UP000002318"/>
    </source>
</evidence>